<accession>A0ABV9GUK9</accession>
<sequence>MVETNVTRMEILELLNEGKTGQADLCEDLYVINDAFIGVVDGATNISNQKLDGKSPGRFAAEVIVAAIKQCEGDLTLDAVVEKINEALCEKYQALGVWEAFKADHSLAPKAAMALYSRYHNEVWLVGDCQCLIDGVHYQHTKIIDEITANARSLYLEAELRRGKTVEDLMAHDTGFEYVRPLIRMQYYLENVDSNHPYGFEVLNGFPIPLDMIQRVRVPSDTDWIALASDGYPVMKSNLKATEAALKQLLADDPLCIRQYKSAKGLVKGNQSFDDRTYIKFKLVEV</sequence>
<dbReference type="Gene3D" id="3.60.40.10">
    <property type="entry name" value="PPM-type phosphatase domain"/>
    <property type="match status" value="1"/>
</dbReference>
<evidence type="ECO:0000313" key="2">
    <source>
        <dbReference type="Proteomes" id="UP001596022"/>
    </source>
</evidence>
<organism evidence="1 2">
    <name type="scientific">Camelliibacillus cellulosilyticus</name>
    <dbReference type="NCBI Taxonomy" id="2174486"/>
    <lineage>
        <taxon>Bacteria</taxon>
        <taxon>Bacillati</taxon>
        <taxon>Bacillota</taxon>
        <taxon>Bacilli</taxon>
        <taxon>Bacillales</taxon>
        <taxon>Sporolactobacillaceae</taxon>
        <taxon>Camelliibacillus</taxon>
    </lineage>
</organism>
<protein>
    <recommendedName>
        <fullName evidence="3">Protein phosphatase 2C-like protein</fullName>
    </recommendedName>
</protein>
<keyword evidence="2" id="KW-1185">Reference proteome</keyword>
<evidence type="ECO:0008006" key="3">
    <source>
        <dbReference type="Google" id="ProtNLM"/>
    </source>
</evidence>
<gene>
    <name evidence="1" type="ORF">ACFO4N_16555</name>
</gene>
<dbReference type="EMBL" id="JBHSFW010000019">
    <property type="protein sequence ID" value="MFC4620315.1"/>
    <property type="molecule type" value="Genomic_DNA"/>
</dbReference>
<dbReference type="InterPro" id="IPR036457">
    <property type="entry name" value="PPM-type-like_dom_sf"/>
</dbReference>
<proteinExistence type="predicted"/>
<comment type="caution">
    <text evidence="1">The sequence shown here is derived from an EMBL/GenBank/DDBJ whole genome shotgun (WGS) entry which is preliminary data.</text>
</comment>
<dbReference type="Proteomes" id="UP001596022">
    <property type="component" value="Unassembled WGS sequence"/>
</dbReference>
<reference evidence="2" key="1">
    <citation type="journal article" date="2019" name="Int. J. Syst. Evol. Microbiol.">
        <title>The Global Catalogue of Microorganisms (GCM) 10K type strain sequencing project: providing services to taxonomists for standard genome sequencing and annotation.</title>
        <authorList>
            <consortium name="The Broad Institute Genomics Platform"/>
            <consortium name="The Broad Institute Genome Sequencing Center for Infectious Disease"/>
            <person name="Wu L."/>
            <person name="Ma J."/>
        </authorList>
    </citation>
    <scope>NUCLEOTIDE SEQUENCE [LARGE SCALE GENOMIC DNA]</scope>
    <source>
        <strain evidence="2">CGMCC 1.16306</strain>
    </source>
</reference>
<evidence type="ECO:0000313" key="1">
    <source>
        <dbReference type="EMBL" id="MFC4620315.1"/>
    </source>
</evidence>
<name>A0ABV9GUK9_9BACL</name>
<dbReference type="RefSeq" id="WP_376847425.1">
    <property type="nucleotide sequence ID" value="NZ_JBHSFW010000019.1"/>
</dbReference>